<gene>
    <name evidence="1" type="ORF">Hyperionvirus28_26</name>
</gene>
<name>A0A3G5ABD9_9VIRU</name>
<organism evidence="1">
    <name type="scientific">Hyperionvirus sp</name>
    <dbReference type="NCBI Taxonomy" id="2487770"/>
    <lineage>
        <taxon>Viruses</taxon>
        <taxon>Varidnaviria</taxon>
        <taxon>Bamfordvirae</taxon>
        <taxon>Nucleocytoviricota</taxon>
        <taxon>Megaviricetes</taxon>
        <taxon>Imitervirales</taxon>
        <taxon>Mimiviridae</taxon>
        <taxon>Klosneuvirinae</taxon>
    </lineage>
</organism>
<reference evidence="1" key="1">
    <citation type="submission" date="2018-10" db="EMBL/GenBank/DDBJ databases">
        <title>Hidden diversity of soil giant viruses.</title>
        <authorList>
            <person name="Schulz F."/>
            <person name="Alteio L."/>
            <person name="Goudeau D."/>
            <person name="Ryan E.M."/>
            <person name="Malmstrom R.R."/>
            <person name="Blanchard J."/>
            <person name="Woyke T."/>
        </authorList>
    </citation>
    <scope>NUCLEOTIDE SEQUENCE</scope>
    <source>
        <strain evidence="1">HYV1</strain>
    </source>
</reference>
<sequence length="214" mass="25729">MKFRIIIKRGLKKVKQIKKYKLISLFDYKDMFHSVLEFLDEIDKIQMYRTNIEFRDFVVNSKLCPIYHKFNPDFFLANILNKKIIDIYIQNAGLFQKVLTYFFLNNYCKCQSSFAKPYCNTEKINCVPCHLYNLIQYPHNSPRCLRSIVEHCNCTECKDFNIFRRYLYVPFVVTKEKVHSATPKSIHDNNFTLQLPKRHRPNPKGVTKYKKKCR</sequence>
<proteinExistence type="predicted"/>
<protein>
    <submittedName>
        <fullName evidence="1">Uncharacterized protein</fullName>
    </submittedName>
</protein>
<dbReference type="EMBL" id="MK072410">
    <property type="protein sequence ID" value="AYV84538.1"/>
    <property type="molecule type" value="Genomic_DNA"/>
</dbReference>
<evidence type="ECO:0000313" key="1">
    <source>
        <dbReference type="EMBL" id="AYV84538.1"/>
    </source>
</evidence>
<accession>A0A3G5ABD9</accession>